<proteinExistence type="predicted"/>
<organism evidence="1">
    <name type="scientific">termite gut metagenome</name>
    <dbReference type="NCBI Taxonomy" id="433724"/>
    <lineage>
        <taxon>unclassified sequences</taxon>
        <taxon>metagenomes</taxon>
        <taxon>organismal metagenomes</taxon>
    </lineage>
</organism>
<comment type="caution">
    <text evidence="1">The sequence shown here is derived from an EMBL/GenBank/DDBJ whole genome shotgun (WGS) entry which is preliminary data.</text>
</comment>
<protein>
    <recommendedName>
        <fullName evidence="2">Methanol--corrinoid methyltransferase</fullName>
    </recommendedName>
</protein>
<dbReference type="InterPro" id="IPR021079">
    <property type="entry name" value="MeOH-cob_MeTrfase_bsu"/>
</dbReference>
<reference evidence="1" key="1">
    <citation type="submission" date="2019-03" db="EMBL/GenBank/DDBJ databases">
        <title>Single cell metagenomics reveals metabolic interactions within the superorganism composed of flagellate Streblomastix strix and complex community of Bacteroidetes bacteria on its surface.</title>
        <authorList>
            <person name="Treitli S.C."/>
            <person name="Kolisko M."/>
            <person name="Husnik F."/>
            <person name="Keeling P."/>
            <person name="Hampl V."/>
        </authorList>
    </citation>
    <scope>NUCLEOTIDE SEQUENCE</scope>
    <source>
        <strain evidence="1">STM</strain>
    </source>
</reference>
<name>A0A5J4QKW2_9ZZZZ</name>
<sequence length="458" mass="50252">MKYKDLVIKSPEQLIFGQAPHPVKTRRGLIIGGGQVYSELNFTLPMMHINNDTLPDVYRHYREIAEGALTRALELNSQGVVLELETLLEMTKTPQIGIEVVKIMNGICEDFYQKHGLKSEIRLTPNDLREFERPAKQRTSALLEPMMELFEKGMLAGGDLLSIESTGGKEVSDEALLMCDIKTIVFALAVLGVRDMRFLWKKITTLAHSHGKIAGGDTACGFANTAMVLAEQKCIPRVFAALVRVISVVRSIVAIEEGATGPHKDCGYEGVFIKAIAGIPISMEGKTAACAHLSPLGNIASAAADLWSNESVQNIKLLSGMAPTVYMEQLEYDVRLMNEASKAGTKISHILQKLLVDSDVYTDPQALILSPENVIRLSNALIKGDSYVANARNGALEAIDIIEEALASGKMRLSELESSYLPILREELSSIPDNESDFIEMMLPVLDQSKFILSEYGL</sequence>
<evidence type="ECO:0008006" key="2">
    <source>
        <dbReference type="Google" id="ProtNLM"/>
    </source>
</evidence>
<dbReference type="Pfam" id="PF12176">
    <property type="entry name" value="MtaB"/>
    <property type="match status" value="1"/>
</dbReference>
<accession>A0A5J4QKW2</accession>
<gene>
    <name evidence="1" type="ORF">EZS27_028378</name>
</gene>
<dbReference type="AlphaFoldDB" id="A0A5J4QKW2"/>
<evidence type="ECO:0000313" key="1">
    <source>
        <dbReference type="EMBL" id="KAA6322045.1"/>
    </source>
</evidence>
<dbReference type="EMBL" id="SNRY01003145">
    <property type="protein sequence ID" value="KAA6322045.1"/>
    <property type="molecule type" value="Genomic_DNA"/>
</dbReference>